<organism evidence="6 7">
    <name type="scientific">Corynebacterium uropygiale</name>
    <dbReference type="NCBI Taxonomy" id="1775911"/>
    <lineage>
        <taxon>Bacteria</taxon>
        <taxon>Bacillati</taxon>
        <taxon>Actinomycetota</taxon>
        <taxon>Actinomycetes</taxon>
        <taxon>Mycobacteriales</taxon>
        <taxon>Corynebacteriaceae</taxon>
        <taxon>Corynebacterium</taxon>
    </lineage>
</organism>
<reference evidence="6" key="1">
    <citation type="submission" date="2022-01" db="EMBL/GenBank/DDBJ databases">
        <title>Corynebacterium sp. nov isolated from isolated from the feces of the greater white-fronted geese (Anser albifrons) at Poyang Lake, PR China.</title>
        <authorList>
            <person name="Liu Q."/>
        </authorList>
    </citation>
    <scope>NUCLEOTIDE SEQUENCE</scope>
    <source>
        <strain evidence="6">JCM 32435</strain>
    </source>
</reference>
<feature type="signal peptide" evidence="4">
    <location>
        <begin position="1"/>
        <end position="21"/>
    </location>
</feature>
<feature type="region of interest" description="Disordered" evidence="3">
    <location>
        <begin position="23"/>
        <end position="46"/>
    </location>
</feature>
<dbReference type="Proteomes" id="UP001139336">
    <property type="component" value="Unassembled WGS sequence"/>
</dbReference>
<evidence type="ECO:0000256" key="3">
    <source>
        <dbReference type="SAM" id="MobiDB-lite"/>
    </source>
</evidence>
<evidence type="ECO:0000256" key="4">
    <source>
        <dbReference type="SAM" id="SignalP"/>
    </source>
</evidence>
<feature type="chain" id="PRO_5040824796" description="Low molecular weight antigen MTB12-like C-terminal domain-containing protein" evidence="4">
    <location>
        <begin position="22"/>
        <end position="212"/>
    </location>
</feature>
<feature type="compositionally biased region" description="Low complexity" evidence="3">
    <location>
        <begin position="172"/>
        <end position="198"/>
    </location>
</feature>
<keyword evidence="7" id="KW-1185">Reference proteome</keyword>
<gene>
    <name evidence="6" type="ORF">L1O03_03775</name>
</gene>
<comment type="caution">
    <text evidence="6">The sequence shown here is derived from an EMBL/GenBank/DDBJ whole genome shotgun (WGS) entry which is preliminary data.</text>
</comment>
<comment type="similarity">
    <text evidence="2">Belongs to the MTB12 family.</text>
</comment>
<feature type="region of interest" description="Disordered" evidence="3">
    <location>
        <begin position="162"/>
        <end position="212"/>
    </location>
</feature>
<dbReference type="InterPro" id="IPR058644">
    <property type="entry name" value="Mtb12-like_C"/>
</dbReference>
<evidence type="ECO:0000256" key="2">
    <source>
        <dbReference type="ARBA" id="ARBA00093774"/>
    </source>
</evidence>
<protein>
    <recommendedName>
        <fullName evidence="5">Low molecular weight antigen MTB12-like C-terminal domain-containing protein</fullName>
    </recommendedName>
</protein>
<dbReference type="AlphaFoldDB" id="A0A9X1QR91"/>
<feature type="domain" description="Low molecular weight antigen MTB12-like C-terminal" evidence="5">
    <location>
        <begin position="49"/>
        <end position="158"/>
    </location>
</feature>
<dbReference type="RefSeq" id="WP_236118111.1">
    <property type="nucleotide sequence ID" value="NZ_JAKGSI010000002.1"/>
</dbReference>
<feature type="compositionally biased region" description="Pro residues" evidence="3">
    <location>
        <begin position="199"/>
        <end position="212"/>
    </location>
</feature>
<sequence length="212" mass="21908">MKLYRIAAAGAVLATAVTLSACSNDQGSEDTSTSSAESSSSSAAAMPELPSAADLNAVIAKASDPQAPIEEKVKTVQGGETAAELFDILAQRKAELGSDFQVQDPVLPGYTNDSVLTNLVYTEGDRRDEIQDISFVFEDGLWKLSRADACVLITSALPPEQVPAMCHDDLPPAEGEQPAPAEGEQPAPAPAPAEGEQPAPAPAPEEAPAPAQ</sequence>
<dbReference type="PROSITE" id="PS51257">
    <property type="entry name" value="PROKAR_LIPOPROTEIN"/>
    <property type="match status" value="1"/>
</dbReference>
<evidence type="ECO:0000259" key="5">
    <source>
        <dbReference type="Pfam" id="PF26580"/>
    </source>
</evidence>
<feature type="compositionally biased region" description="Low complexity" evidence="3">
    <location>
        <begin position="29"/>
        <end position="46"/>
    </location>
</feature>
<evidence type="ECO:0000313" key="6">
    <source>
        <dbReference type="EMBL" id="MCF4006298.1"/>
    </source>
</evidence>
<dbReference type="EMBL" id="JAKGSI010000002">
    <property type="protein sequence ID" value="MCF4006298.1"/>
    <property type="molecule type" value="Genomic_DNA"/>
</dbReference>
<evidence type="ECO:0000256" key="1">
    <source>
        <dbReference type="ARBA" id="ARBA00022729"/>
    </source>
</evidence>
<evidence type="ECO:0000313" key="7">
    <source>
        <dbReference type="Proteomes" id="UP001139336"/>
    </source>
</evidence>
<name>A0A9X1QR91_9CORY</name>
<keyword evidence="1 4" id="KW-0732">Signal</keyword>
<proteinExistence type="inferred from homology"/>
<dbReference type="Pfam" id="PF26580">
    <property type="entry name" value="Mtb12_C"/>
    <property type="match status" value="1"/>
</dbReference>
<accession>A0A9X1QR91</accession>